<dbReference type="InterPro" id="IPR011050">
    <property type="entry name" value="Pectin_lyase_fold/virulence"/>
</dbReference>
<evidence type="ECO:0000313" key="2">
    <source>
        <dbReference type="EnsemblFungi" id="MVLG_02182T0"/>
    </source>
</evidence>
<reference evidence="1 3" key="3">
    <citation type="journal article" date="2015" name="BMC Genomics">
        <title>Sex and parasites: genomic and transcriptomic analysis of Microbotryum lychnidis-dioicae, the biotrophic and plant-castrating anther smut fungus.</title>
        <authorList>
            <person name="Perlin M.H."/>
            <person name="Amselem J."/>
            <person name="Fontanillas E."/>
            <person name="Toh S.S."/>
            <person name="Chen Z."/>
            <person name="Goldberg J."/>
            <person name="Duplessis S."/>
            <person name="Henrissat B."/>
            <person name="Young S."/>
            <person name="Zeng Q."/>
            <person name="Aguileta G."/>
            <person name="Petit E."/>
            <person name="Badouin H."/>
            <person name="Andrews J."/>
            <person name="Razeeq D."/>
            <person name="Gabaldon T."/>
            <person name="Quesneville H."/>
            <person name="Giraud T."/>
            <person name="Hood M.E."/>
            <person name="Schultz D.J."/>
            <person name="Cuomo C.A."/>
        </authorList>
    </citation>
    <scope>NUCLEOTIDE SEQUENCE [LARGE SCALE GENOMIC DNA]</scope>
    <source>
        <strain evidence="1">P1A1 Lamole</strain>
        <strain evidence="3">p1A1 Lamole</strain>
    </source>
</reference>
<evidence type="ECO:0000313" key="3">
    <source>
        <dbReference type="Proteomes" id="UP000017200"/>
    </source>
</evidence>
<dbReference type="SUPFAM" id="SSF51126">
    <property type="entry name" value="Pectin lyase-like"/>
    <property type="match status" value="1"/>
</dbReference>
<evidence type="ECO:0000313" key="1">
    <source>
        <dbReference type="EMBL" id="KDE07508.1"/>
    </source>
</evidence>
<keyword evidence="3" id="KW-1185">Reference proteome</keyword>
<gene>
    <name evidence="1" type="ORF">MVLG_02182</name>
</gene>
<dbReference type="HOGENOM" id="CLU_037535_0_0_1"/>
<dbReference type="EMBL" id="AEIJ01000217">
    <property type="status" value="NOT_ANNOTATED_CDS"/>
    <property type="molecule type" value="Genomic_DNA"/>
</dbReference>
<dbReference type="OrthoDB" id="2587928at2759"/>
<organism evidence="1">
    <name type="scientific">Microbotryum lychnidis-dioicae (strain p1A1 Lamole / MvSl-1064)</name>
    <name type="common">Anther smut fungus</name>
    <dbReference type="NCBI Taxonomy" id="683840"/>
    <lineage>
        <taxon>Eukaryota</taxon>
        <taxon>Fungi</taxon>
        <taxon>Dikarya</taxon>
        <taxon>Basidiomycota</taxon>
        <taxon>Pucciniomycotina</taxon>
        <taxon>Microbotryomycetes</taxon>
        <taxon>Microbotryales</taxon>
        <taxon>Microbotryaceae</taxon>
        <taxon>Microbotryum</taxon>
    </lineage>
</organism>
<dbReference type="EnsemblFungi" id="MVLG_02182T0">
    <property type="protein sequence ID" value="MVLG_02182T0"/>
    <property type="gene ID" value="MVLG_02182"/>
</dbReference>
<dbReference type="EMBL" id="GL541658">
    <property type="protein sequence ID" value="KDE07508.1"/>
    <property type="molecule type" value="Genomic_DNA"/>
</dbReference>
<dbReference type="Gene3D" id="2.160.20.10">
    <property type="entry name" value="Single-stranded right-handed beta-helix, Pectin lyase-like"/>
    <property type="match status" value="1"/>
</dbReference>
<reference evidence="2" key="4">
    <citation type="submission" date="2015-06" db="UniProtKB">
        <authorList>
            <consortium name="EnsemblFungi"/>
        </authorList>
    </citation>
    <scope>IDENTIFICATION</scope>
</reference>
<dbReference type="AlphaFoldDB" id="U5H4D9"/>
<name>U5H4D9_USTV1</name>
<accession>U5H4D9</accession>
<reference evidence="3" key="1">
    <citation type="submission" date="2010-11" db="EMBL/GenBank/DDBJ databases">
        <title>The genome sequence of Microbotryum violaceum strain p1A1 Lamole.</title>
        <authorList>
            <person name="Cuomo C."/>
            <person name="Perlin M."/>
            <person name="Young S.K."/>
            <person name="Zeng Q."/>
            <person name="Gargeya S."/>
            <person name="Alvarado L."/>
            <person name="Berlin A."/>
            <person name="Chapman S.B."/>
            <person name="Chen Z."/>
            <person name="Freedman E."/>
            <person name="Gellesch M."/>
            <person name="Goldberg J."/>
            <person name="Griggs A."/>
            <person name="Gujja S."/>
            <person name="Heilman E."/>
            <person name="Heiman D."/>
            <person name="Howarth C."/>
            <person name="Mehta T."/>
            <person name="Neiman D."/>
            <person name="Pearson M."/>
            <person name="Roberts A."/>
            <person name="Saif S."/>
            <person name="Shea T."/>
            <person name="Shenoy N."/>
            <person name="Sisk P."/>
            <person name="Stolte C."/>
            <person name="Sykes S."/>
            <person name="White J."/>
            <person name="Yandava C."/>
            <person name="Haas B."/>
            <person name="Nusbaum C."/>
            <person name="Birren B."/>
        </authorList>
    </citation>
    <scope>NUCLEOTIDE SEQUENCE [LARGE SCALE GENOMIC DNA]</scope>
    <source>
        <strain evidence="3">p1A1 Lamole</strain>
    </source>
</reference>
<dbReference type="InParanoid" id="U5H4D9"/>
<dbReference type="InterPro" id="IPR012334">
    <property type="entry name" value="Pectin_lyas_fold"/>
</dbReference>
<reference evidence="1" key="2">
    <citation type="submission" date="2010-11" db="EMBL/GenBank/DDBJ databases">
        <authorList>
            <consortium name="The Broad Institute Genome Sequencing Platform"/>
            <person name="Earl A."/>
            <person name="Ward D."/>
            <person name="Feldgarden M."/>
            <person name="Gevers D."/>
            <person name="Butler R."/>
            <person name="Young S.K."/>
            <person name="Zeng Q."/>
            <person name="Gargeya S."/>
            <person name="Fitzgerald M."/>
            <person name="Haas B."/>
            <person name="Abouelleil A."/>
            <person name="Alvarado L."/>
            <person name="Arachchi H.M."/>
            <person name="Berlin A."/>
            <person name="Brown A."/>
            <person name="Chapman S.B."/>
            <person name="Chen Z."/>
            <person name="Dunbar C."/>
            <person name="Freedman E."/>
            <person name="Gearin G."/>
            <person name="Gellesch M."/>
            <person name="Goldberg J."/>
            <person name="Griggs A."/>
            <person name="Gujja S."/>
            <person name="Heilman E."/>
            <person name="Heiman D."/>
            <person name="Howarth C."/>
            <person name="Larson L."/>
            <person name="Lui A."/>
            <person name="MacDonald P.J.P."/>
            <person name="Mehta T."/>
            <person name="Montmayeur A."/>
            <person name="Murphy C."/>
            <person name="Neiman D."/>
            <person name="Pearson M."/>
            <person name="Priest M."/>
            <person name="Roberts A."/>
            <person name="Saif S."/>
            <person name="Shea T."/>
            <person name="Shenoy N."/>
            <person name="Sisk P."/>
            <person name="Stolte C."/>
            <person name="Sykes S."/>
            <person name="White J."/>
            <person name="Yandava C."/>
            <person name="Wortman J."/>
            <person name="Nusbaum C."/>
            <person name="Birren B."/>
        </authorList>
    </citation>
    <scope>NUCLEOTIDE SEQUENCE</scope>
    <source>
        <strain evidence="1">P1A1 Lamole</strain>
    </source>
</reference>
<dbReference type="Proteomes" id="UP000017200">
    <property type="component" value="Unassembled WGS sequence"/>
</dbReference>
<dbReference type="STRING" id="683840.U5H4D9"/>
<proteinExistence type="predicted"/>
<sequence length="426" mass="45252">MARDVLPGHALERRAADEMQVPSEVHLLRQRALATSYVDSTFNDTYISSLFYYGGPGATVSLCPGARILTTNAVFLYAANQTLTTLGNPTGDTRATLVVTGATQTCAIYAWGYNFMNGVSIQHIQIGGARPALGIYPGGAALIEMGGNSRGQIIHHVHAFEPRAWSVLHSQEGLYWPQDGYTFYCEGMQVYDNQFGPSGHAPSGASQFKRGNTGTYALGQWADAISMACGVSKVHNNVITDATDGAIVLFGAQGTVVQNNRIISDQRQLLGGINMVDYTWLGNFSGAVVRNNVITSKASSIKVGIAMGTMVWGTDNRTVARTFGGTVQNNVFTSGASGYFGYAIAVAGHANAVVTGNVAKLANFGGVESPQCFTSWFPLPKPQGFVADPYTTPGMILQAGFSRLVALVLLICRGPGAITTRNSYFG</sequence>
<dbReference type="OMA" id="VVRNNMV"/>
<protein>
    <submittedName>
        <fullName evidence="1 2">Uncharacterized protein</fullName>
    </submittedName>
</protein>